<dbReference type="PANTHER" id="PTHR30069">
    <property type="entry name" value="TONB-DEPENDENT OUTER MEMBRANE RECEPTOR"/>
    <property type="match status" value="1"/>
</dbReference>
<evidence type="ECO:0000256" key="8">
    <source>
        <dbReference type="SAM" id="SignalP"/>
    </source>
</evidence>
<dbReference type="Pfam" id="PF07715">
    <property type="entry name" value="Plug"/>
    <property type="match status" value="1"/>
</dbReference>
<gene>
    <name evidence="10" type="ORF">ENO59_00165</name>
</gene>
<evidence type="ECO:0000256" key="6">
    <source>
        <dbReference type="ARBA" id="ARBA00023136"/>
    </source>
</evidence>
<comment type="caution">
    <text evidence="10">The sequence shown here is derived from an EMBL/GenBank/DDBJ whole genome shotgun (WGS) entry which is preliminary data.</text>
</comment>
<dbReference type="GO" id="GO:0030246">
    <property type="term" value="F:carbohydrate binding"/>
    <property type="evidence" value="ECO:0007669"/>
    <property type="project" value="InterPro"/>
</dbReference>
<keyword evidence="6" id="KW-0472">Membrane</keyword>
<organism evidence="10">
    <name type="scientific">Rhodothermus marinus</name>
    <name type="common">Rhodothermus obamensis</name>
    <dbReference type="NCBI Taxonomy" id="29549"/>
    <lineage>
        <taxon>Bacteria</taxon>
        <taxon>Pseudomonadati</taxon>
        <taxon>Rhodothermota</taxon>
        <taxon>Rhodothermia</taxon>
        <taxon>Rhodothermales</taxon>
        <taxon>Rhodothermaceae</taxon>
        <taxon>Rhodothermus</taxon>
    </lineage>
</organism>
<dbReference type="PANTHER" id="PTHR30069:SF29">
    <property type="entry name" value="HEMOGLOBIN AND HEMOGLOBIN-HAPTOGLOBIN-BINDING PROTEIN 1-RELATED"/>
    <property type="match status" value="1"/>
</dbReference>
<keyword evidence="4" id="KW-0812">Transmembrane</keyword>
<comment type="subcellular location">
    <subcellularLocation>
        <location evidence="1">Cell outer membrane</location>
        <topology evidence="1">Multi-pass membrane protein</topology>
    </subcellularLocation>
</comment>
<feature type="domain" description="TonB-dependent receptor plug" evidence="9">
    <location>
        <begin position="145"/>
        <end position="219"/>
    </location>
</feature>
<evidence type="ECO:0000256" key="2">
    <source>
        <dbReference type="ARBA" id="ARBA00022448"/>
    </source>
</evidence>
<dbReference type="SUPFAM" id="SSF49452">
    <property type="entry name" value="Starch-binding domain-like"/>
    <property type="match status" value="1"/>
</dbReference>
<evidence type="ECO:0000256" key="5">
    <source>
        <dbReference type="ARBA" id="ARBA00022729"/>
    </source>
</evidence>
<keyword evidence="3" id="KW-1134">Transmembrane beta strand</keyword>
<proteinExistence type="predicted"/>
<keyword evidence="5 8" id="KW-0732">Signal</keyword>
<dbReference type="Gene3D" id="2.40.170.20">
    <property type="entry name" value="TonB-dependent receptor, beta-barrel domain"/>
    <property type="match status" value="1"/>
</dbReference>
<evidence type="ECO:0000256" key="7">
    <source>
        <dbReference type="ARBA" id="ARBA00023237"/>
    </source>
</evidence>
<dbReference type="InterPro" id="IPR036942">
    <property type="entry name" value="Beta-barrel_TonB_sf"/>
</dbReference>
<keyword evidence="7" id="KW-0998">Cell outer membrane</keyword>
<evidence type="ECO:0000256" key="1">
    <source>
        <dbReference type="ARBA" id="ARBA00004571"/>
    </source>
</evidence>
<dbReference type="GO" id="GO:0015344">
    <property type="term" value="F:siderophore uptake transmembrane transporter activity"/>
    <property type="evidence" value="ECO:0007669"/>
    <property type="project" value="TreeGrafter"/>
</dbReference>
<evidence type="ECO:0000256" key="3">
    <source>
        <dbReference type="ARBA" id="ARBA00022452"/>
    </source>
</evidence>
<accession>A0A7V2F654</accession>
<protein>
    <submittedName>
        <fullName evidence="10">TonB-dependent receptor</fullName>
    </submittedName>
</protein>
<dbReference type="Gene3D" id="2.60.40.1120">
    <property type="entry name" value="Carboxypeptidase-like, regulatory domain"/>
    <property type="match status" value="1"/>
</dbReference>
<sequence>MRVALGLFLLFWALPVRSQPNAATISGFVRDATTGETLILANVVLEGTRFGAATNTAGFYTLTSIPPGTYTLVASYVGYRSFRLTLTLAPGEARRLDIALEPVPLTGETVVVTAVREREEARNLGVTQVETRLVQELPAAFEPDVFRTLQLLPGVKAASDYSSGLYVRGGSPDQTLILLDGTTVYNPTHVFGFFSTFNPDAIKDVRLYKGAFPAEYGGRLGSVLDVYNKDGNRNETRGSLSVGMLASRLMLEGPYPWGSWMIAFRRSTIEPLLALLRSQNVEGAPDRFYFYDLNSKLNVDASPNDRLSLAFYAGTDVLKLPFLEDSQLRVAYGNRTATAGWTHLFSERLFSSFRLTGSYYFSLPTFELAGTPFERTNTVTDWSLRGDFEYFPNDRHAVKLGYWGGWFRFRLRDVFDEQPGTRAAIDALYGALYAQETFRPSVFWTLQGGLRLSYFGRGQYFRLEPRLSAEYRPRANVRLQAGYGRYYQYLTLITSEFITAFDVWLTVDRGVRPAWGDQFSMGVKWEPRLGWNAELEAYYRTMWDLFEFDPFLPDVDGRAYRELFRFGDGYAYGVEMLLERSVGRLRGLLGYTWGRTRRRFPGINLDARGRPQYYAPKYDRTHDLSLVLSYDLSSHWRLSTVFTYATGQAYTEPSGQYRLVHDPFGADTRNVVLTPGYNNARLPAYHRLDIGLTRRGRFLGIGDYELQLQVLNAYARRNLWFYFFEFTREGTVKRNEIPQIPIPLPNLSLTVRF</sequence>
<dbReference type="InterPro" id="IPR013784">
    <property type="entry name" value="Carb-bd-like_fold"/>
</dbReference>
<dbReference type="GO" id="GO:0044718">
    <property type="term" value="P:siderophore transmembrane transport"/>
    <property type="evidence" value="ECO:0007669"/>
    <property type="project" value="TreeGrafter"/>
</dbReference>
<keyword evidence="2" id="KW-0813">Transport</keyword>
<keyword evidence="10" id="KW-0675">Receptor</keyword>
<dbReference type="InterPro" id="IPR037066">
    <property type="entry name" value="Plug_dom_sf"/>
</dbReference>
<dbReference type="Gene3D" id="2.170.130.10">
    <property type="entry name" value="TonB-dependent receptor, plug domain"/>
    <property type="match status" value="1"/>
</dbReference>
<evidence type="ECO:0000313" key="10">
    <source>
        <dbReference type="EMBL" id="HER94925.1"/>
    </source>
</evidence>
<evidence type="ECO:0000256" key="4">
    <source>
        <dbReference type="ARBA" id="ARBA00022692"/>
    </source>
</evidence>
<dbReference type="EMBL" id="DSGB01000001">
    <property type="protein sequence ID" value="HER94925.1"/>
    <property type="molecule type" value="Genomic_DNA"/>
</dbReference>
<evidence type="ECO:0000259" key="9">
    <source>
        <dbReference type="Pfam" id="PF07715"/>
    </source>
</evidence>
<feature type="chain" id="PRO_5031377446" evidence="8">
    <location>
        <begin position="19"/>
        <end position="753"/>
    </location>
</feature>
<dbReference type="AlphaFoldDB" id="A0A7V2F654"/>
<dbReference type="GO" id="GO:0009279">
    <property type="term" value="C:cell outer membrane"/>
    <property type="evidence" value="ECO:0007669"/>
    <property type="project" value="UniProtKB-SubCell"/>
</dbReference>
<dbReference type="InterPro" id="IPR012910">
    <property type="entry name" value="Plug_dom"/>
</dbReference>
<feature type="signal peptide" evidence="8">
    <location>
        <begin position="1"/>
        <end position="18"/>
    </location>
</feature>
<name>A0A7V2F654_RHOMR</name>
<reference evidence="10" key="1">
    <citation type="journal article" date="2020" name="mSystems">
        <title>Genome- and Community-Level Interaction Insights into Carbon Utilization and Element Cycling Functions of Hydrothermarchaeota in Hydrothermal Sediment.</title>
        <authorList>
            <person name="Zhou Z."/>
            <person name="Liu Y."/>
            <person name="Xu W."/>
            <person name="Pan J."/>
            <person name="Luo Z.H."/>
            <person name="Li M."/>
        </authorList>
    </citation>
    <scope>NUCLEOTIDE SEQUENCE [LARGE SCALE GENOMIC DNA]</scope>
    <source>
        <strain evidence="10">SpSt-143</strain>
    </source>
</reference>
<dbReference type="Pfam" id="PF13715">
    <property type="entry name" value="CarbopepD_reg_2"/>
    <property type="match status" value="1"/>
</dbReference>
<dbReference type="InterPro" id="IPR039426">
    <property type="entry name" value="TonB-dep_rcpt-like"/>
</dbReference>
<dbReference type="SUPFAM" id="SSF56935">
    <property type="entry name" value="Porins"/>
    <property type="match status" value="1"/>
</dbReference>